<gene>
    <name evidence="1" type="ORF">DILT_LOCUS19452</name>
</gene>
<dbReference type="PANTHER" id="PTHR47331">
    <property type="entry name" value="PHD-TYPE DOMAIN-CONTAINING PROTEIN"/>
    <property type="match status" value="1"/>
</dbReference>
<dbReference type="EMBL" id="UYRU01113343">
    <property type="protein sequence ID" value="VDN44841.1"/>
    <property type="molecule type" value="Genomic_DNA"/>
</dbReference>
<evidence type="ECO:0000313" key="1">
    <source>
        <dbReference type="EMBL" id="VDN44841.1"/>
    </source>
</evidence>
<protein>
    <recommendedName>
        <fullName evidence="3">Peptidase aspartic putative domain-containing protein</fullName>
    </recommendedName>
</protein>
<dbReference type="Proteomes" id="UP000281553">
    <property type="component" value="Unassembled WGS sequence"/>
</dbReference>
<proteinExistence type="predicted"/>
<sequence>MVARTFIDALIDGPQIKVDDTAALIHLSQQMQACSATLFQLNYTSDLNSSRTLESIVRKLPSQLRFKWAETAAKSIRQGKEPHFEDLANFIEERVDIACTHFGELATSLRGDRENRHCTICGEPHYPNKCPVFIAYEVKERRTIVHERKLCRCGLKANHIARNCWSPRGCTVEGCGKEHNILLHQDDDELNRRDSRGSLAVVPMTIRYKQHTTRTLVLLDNGSDSTLIHDSLVSALGMKGKSKDIGISTLYTETVFPTMEVEFDVESKSRTSSIHVRRAYSVNSLPRANRIMLSYKMTSLWPHLSTIEFESRENMEIGLLLGCDIPEAHWVHDQRLGKADEPFAIQTTLGWVMMGPVHLAPKKNKAVYCSNIAEF</sequence>
<organism evidence="1 2">
    <name type="scientific">Dibothriocephalus latus</name>
    <name type="common">Fish tapeworm</name>
    <name type="synonym">Diphyllobothrium latum</name>
    <dbReference type="NCBI Taxonomy" id="60516"/>
    <lineage>
        <taxon>Eukaryota</taxon>
        <taxon>Metazoa</taxon>
        <taxon>Spiralia</taxon>
        <taxon>Lophotrochozoa</taxon>
        <taxon>Platyhelminthes</taxon>
        <taxon>Cestoda</taxon>
        <taxon>Eucestoda</taxon>
        <taxon>Diphyllobothriidea</taxon>
        <taxon>Diphyllobothriidae</taxon>
        <taxon>Dibothriocephalus</taxon>
    </lineage>
</organism>
<evidence type="ECO:0000313" key="2">
    <source>
        <dbReference type="Proteomes" id="UP000281553"/>
    </source>
</evidence>
<evidence type="ECO:0008006" key="3">
    <source>
        <dbReference type="Google" id="ProtNLM"/>
    </source>
</evidence>
<name>A0A3P7PPC8_DIBLA</name>
<dbReference type="OrthoDB" id="6286413at2759"/>
<accession>A0A3P7PPC8</accession>
<reference evidence="1 2" key="1">
    <citation type="submission" date="2018-11" db="EMBL/GenBank/DDBJ databases">
        <authorList>
            <consortium name="Pathogen Informatics"/>
        </authorList>
    </citation>
    <scope>NUCLEOTIDE SEQUENCE [LARGE SCALE GENOMIC DNA]</scope>
</reference>
<dbReference type="AlphaFoldDB" id="A0A3P7PPC8"/>
<keyword evidence="2" id="KW-1185">Reference proteome</keyword>